<evidence type="ECO:0000313" key="4">
    <source>
        <dbReference type="Proteomes" id="UP001269984"/>
    </source>
</evidence>
<dbReference type="EC" id="2.3.-.-" evidence="3"/>
<name>A0ABD5H272_9ENTR</name>
<keyword evidence="1" id="KW-1133">Transmembrane helix</keyword>
<organism evidence="3 4">
    <name type="scientific">Citrobacter portucalensis</name>
    <dbReference type="NCBI Taxonomy" id="1639133"/>
    <lineage>
        <taxon>Bacteria</taxon>
        <taxon>Pseudomonadati</taxon>
        <taxon>Pseudomonadota</taxon>
        <taxon>Gammaproteobacteria</taxon>
        <taxon>Enterobacterales</taxon>
        <taxon>Enterobacteriaceae</taxon>
        <taxon>Citrobacter</taxon>
        <taxon>Citrobacter freundii complex</taxon>
    </lineage>
</organism>
<proteinExistence type="predicted"/>
<reference evidence="3 4" key="1">
    <citation type="submission" date="2023-10" db="EMBL/GenBank/DDBJ databases">
        <title>Fecal carriage and genetic characteristics of carbapenem-resistant Enterobacterales among healthy adults from four provinces of China.</title>
        <authorList>
            <person name="Li Y."/>
            <person name="Zhang R."/>
        </authorList>
    </citation>
    <scope>NUCLEOTIDE SEQUENCE [LARGE SCALE GENOMIC DNA]</scope>
    <source>
        <strain evidence="3 4">HN-71</strain>
    </source>
</reference>
<feature type="transmembrane region" description="Helical" evidence="1">
    <location>
        <begin position="192"/>
        <end position="217"/>
    </location>
</feature>
<evidence type="ECO:0000313" key="3">
    <source>
        <dbReference type="EMBL" id="MDW2634682.1"/>
    </source>
</evidence>
<feature type="transmembrane region" description="Helical" evidence="1">
    <location>
        <begin position="12"/>
        <end position="35"/>
    </location>
</feature>
<keyword evidence="1" id="KW-0812">Transmembrane</keyword>
<feature type="transmembrane region" description="Helical" evidence="1">
    <location>
        <begin position="160"/>
        <end position="180"/>
    </location>
</feature>
<feature type="transmembrane region" description="Helical" evidence="1">
    <location>
        <begin position="99"/>
        <end position="121"/>
    </location>
</feature>
<gene>
    <name evidence="3" type="ORF">RYZ90_12580</name>
</gene>
<dbReference type="InterPro" id="IPR050879">
    <property type="entry name" value="Acyltransferase_3"/>
</dbReference>
<dbReference type="AlphaFoldDB" id="A0ABD5H272"/>
<feature type="transmembrane region" description="Helical" evidence="1">
    <location>
        <begin position="264"/>
        <end position="285"/>
    </location>
</feature>
<protein>
    <submittedName>
        <fullName evidence="3">Acyltransferase</fullName>
        <ecNumber evidence="3">2.3.-.-</ecNumber>
    </submittedName>
</protein>
<feature type="transmembrane region" description="Helical" evidence="1">
    <location>
        <begin position="229"/>
        <end position="252"/>
    </location>
</feature>
<feature type="transmembrane region" description="Helical" evidence="1">
    <location>
        <begin position="133"/>
        <end position="153"/>
    </location>
</feature>
<dbReference type="EMBL" id="JAWPAZ010000004">
    <property type="protein sequence ID" value="MDW2634682.1"/>
    <property type="molecule type" value="Genomic_DNA"/>
</dbReference>
<keyword evidence="1" id="KW-0472">Membrane</keyword>
<comment type="caution">
    <text evidence="3">The sequence shown here is derived from an EMBL/GenBank/DDBJ whole genome shotgun (WGS) entry which is preliminary data.</text>
</comment>
<dbReference type="Pfam" id="PF01757">
    <property type="entry name" value="Acyl_transf_3"/>
    <property type="match status" value="1"/>
</dbReference>
<evidence type="ECO:0000256" key="1">
    <source>
        <dbReference type="SAM" id="Phobius"/>
    </source>
</evidence>
<feature type="transmembrane region" description="Helical" evidence="1">
    <location>
        <begin position="334"/>
        <end position="357"/>
    </location>
</feature>
<feature type="domain" description="Acyltransferase 3" evidence="2">
    <location>
        <begin position="8"/>
        <end position="357"/>
    </location>
</feature>
<dbReference type="RefSeq" id="WP_284105917.1">
    <property type="nucleotide sequence ID" value="NZ_JAMWWY010000002.1"/>
</dbReference>
<feature type="transmembrane region" description="Helical" evidence="1">
    <location>
        <begin position="305"/>
        <end position="328"/>
    </location>
</feature>
<dbReference type="Proteomes" id="UP001269984">
    <property type="component" value="Unassembled WGS sequence"/>
</dbReference>
<dbReference type="InterPro" id="IPR002656">
    <property type="entry name" value="Acyl_transf_3_dom"/>
</dbReference>
<evidence type="ECO:0000259" key="2">
    <source>
        <dbReference type="Pfam" id="PF01757"/>
    </source>
</evidence>
<keyword evidence="3" id="KW-0012">Acyltransferase</keyword>
<dbReference type="PANTHER" id="PTHR23028">
    <property type="entry name" value="ACETYLTRANSFERASE"/>
    <property type="match status" value="1"/>
</dbReference>
<accession>A0ABD5H272</accession>
<dbReference type="PANTHER" id="PTHR23028:SF134">
    <property type="entry name" value="PUTATIVE (AFU_ORTHOLOGUE AFUA_4G08520)-RELATED"/>
    <property type="match status" value="1"/>
</dbReference>
<dbReference type="GO" id="GO:0016746">
    <property type="term" value="F:acyltransferase activity"/>
    <property type="evidence" value="ECO:0007669"/>
    <property type="project" value="UniProtKB-KW"/>
</dbReference>
<keyword evidence="3" id="KW-0808">Transferase</keyword>
<sequence>MGKIKSAESLRGIACLSVVLSHLSLVFYPQMHNFYKSNLPVSPVLQVIHDSPLSFFYSGTGAVFIFFCLSGYVLSASIESAQNKLKKIRVSIIKRYPRLAIPAILSCVIMWVLICFFDVNLNNVSFWFSSSVYKNYGFFESIYYGAVESFLYGEAKYNPVLWTMQIEFFGSILLFTYLLLNIFENAVKLSFGFLFLLFFDMNAIFLLGMLSFIVGAIIRMSKVTASPRYSYCVLFLGLYFIGVHDSSVSYTLFYDLAVSINPTYVAYVYPVLNFLGGLLIVLSVVKFNIMSRFFGSDFFNYLGKLSFSIYLIHFSVIYIFTIPVFNYLSLLNVGFWYSSLLVVVLTFIILIPFSIIFEKFVDAFSIKISNLIAQKAY</sequence>
<feature type="transmembrane region" description="Helical" evidence="1">
    <location>
        <begin position="55"/>
        <end position="78"/>
    </location>
</feature>